<dbReference type="InterPro" id="IPR050595">
    <property type="entry name" value="Bact_response_regulator"/>
</dbReference>
<dbReference type="Gene3D" id="3.40.50.2300">
    <property type="match status" value="1"/>
</dbReference>
<dbReference type="CDD" id="cd17546">
    <property type="entry name" value="REC_hyHK_CKI1_RcsC-like"/>
    <property type="match status" value="1"/>
</dbReference>
<name>A0ABT1L7F3_9GAMM</name>
<gene>
    <name evidence="4" type="ORF">MKS91_03095</name>
</gene>
<dbReference type="RefSeq" id="WP_258569379.1">
    <property type="nucleotide sequence ID" value="NZ_JAKUDN010000002.1"/>
</dbReference>
<dbReference type="SUPFAM" id="SSF52172">
    <property type="entry name" value="CheY-like"/>
    <property type="match status" value="1"/>
</dbReference>
<dbReference type="SMART" id="SM00448">
    <property type="entry name" value="REC"/>
    <property type="match status" value="1"/>
</dbReference>
<proteinExistence type="predicted"/>
<evidence type="ECO:0000259" key="3">
    <source>
        <dbReference type="PROSITE" id="PS50110"/>
    </source>
</evidence>
<dbReference type="PANTHER" id="PTHR44591:SF3">
    <property type="entry name" value="RESPONSE REGULATORY DOMAIN-CONTAINING PROTEIN"/>
    <property type="match status" value="1"/>
</dbReference>
<dbReference type="InterPro" id="IPR001789">
    <property type="entry name" value="Sig_transdc_resp-reg_receiver"/>
</dbReference>
<keyword evidence="1 2" id="KW-0597">Phosphoprotein</keyword>
<comment type="caution">
    <text evidence="4">The sequence shown here is derived from an EMBL/GenBank/DDBJ whole genome shotgun (WGS) entry which is preliminary data.</text>
</comment>
<accession>A0ABT1L7F3</accession>
<evidence type="ECO:0000313" key="4">
    <source>
        <dbReference type="EMBL" id="MCP8352273.1"/>
    </source>
</evidence>
<evidence type="ECO:0000256" key="1">
    <source>
        <dbReference type="ARBA" id="ARBA00022553"/>
    </source>
</evidence>
<organism evidence="4 5">
    <name type="scientific">Candidatus Synchoanobacter obligatus</name>
    <dbReference type="NCBI Taxonomy" id="2919597"/>
    <lineage>
        <taxon>Bacteria</taxon>
        <taxon>Pseudomonadati</taxon>
        <taxon>Pseudomonadota</taxon>
        <taxon>Gammaproteobacteria</taxon>
        <taxon>Candidatus Comchoanobacterales</taxon>
        <taxon>Candidatus Comchoanobacteraceae</taxon>
        <taxon>Candidatus Synchoanobacter</taxon>
    </lineage>
</organism>
<feature type="domain" description="Response regulatory" evidence="3">
    <location>
        <begin position="3"/>
        <end position="116"/>
    </location>
</feature>
<evidence type="ECO:0000313" key="5">
    <source>
        <dbReference type="Proteomes" id="UP001320768"/>
    </source>
</evidence>
<dbReference type="PANTHER" id="PTHR44591">
    <property type="entry name" value="STRESS RESPONSE REGULATOR PROTEIN 1"/>
    <property type="match status" value="1"/>
</dbReference>
<dbReference type="PROSITE" id="PS50110">
    <property type="entry name" value="RESPONSE_REGULATORY"/>
    <property type="match status" value="1"/>
</dbReference>
<dbReference type="InterPro" id="IPR011006">
    <property type="entry name" value="CheY-like_superfamily"/>
</dbReference>
<protein>
    <submittedName>
        <fullName evidence="4">Response regulator</fullName>
    </submittedName>
</protein>
<sequence length="118" mass="13130">MLKILYVEDDEIAQEIGKKMFSLFPNITITMATTGYEALNLFSPNTFDLILTDLGLPDISGVELVQAINAQYPECPPVVAITAHLDPSEPPPHGISRIYAKPLTHEIITEIFNNFDRT</sequence>
<dbReference type="EMBL" id="JAKUDN010000002">
    <property type="protein sequence ID" value="MCP8352273.1"/>
    <property type="molecule type" value="Genomic_DNA"/>
</dbReference>
<reference evidence="4 5" key="1">
    <citation type="journal article" date="2022" name="Nat. Microbiol.">
        <title>The microbiome of a bacterivorous marine choanoflagellate contains a resource-demanding obligate bacterial associate.</title>
        <authorList>
            <person name="Needham D.M."/>
            <person name="Poirier C."/>
            <person name="Bachy C."/>
            <person name="George E.E."/>
            <person name="Wilken S."/>
            <person name="Yung C.C.M."/>
            <person name="Limardo A.J."/>
            <person name="Morando M."/>
            <person name="Sudek L."/>
            <person name="Malmstrom R.R."/>
            <person name="Keeling P.J."/>
            <person name="Santoro A.E."/>
            <person name="Worden A.Z."/>
        </authorList>
    </citation>
    <scope>NUCLEOTIDE SEQUENCE [LARGE SCALE GENOMIC DNA]</scope>
    <source>
        <strain evidence="4 5">Comchoano-2</strain>
    </source>
</reference>
<dbReference type="Pfam" id="PF00072">
    <property type="entry name" value="Response_reg"/>
    <property type="match status" value="1"/>
</dbReference>
<dbReference type="Proteomes" id="UP001320768">
    <property type="component" value="Unassembled WGS sequence"/>
</dbReference>
<feature type="modified residue" description="4-aspartylphosphate" evidence="2">
    <location>
        <position position="53"/>
    </location>
</feature>
<keyword evidence="5" id="KW-1185">Reference proteome</keyword>
<evidence type="ECO:0000256" key="2">
    <source>
        <dbReference type="PROSITE-ProRule" id="PRU00169"/>
    </source>
</evidence>